<reference evidence="2" key="1">
    <citation type="journal article" date="2023" name="Mol. Phylogenet. Evol.">
        <title>Genome-scale phylogeny and comparative genomics of the fungal order Sordariales.</title>
        <authorList>
            <person name="Hensen N."/>
            <person name="Bonometti L."/>
            <person name="Westerberg I."/>
            <person name="Brannstrom I.O."/>
            <person name="Guillou S."/>
            <person name="Cros-Aarteil S."/>
            <person name="Calhoun S."/>
            <person name="Haridas S."/>
            <person name="Kuo A."/>
            <person name="Mondo S."/>
            <person name="Pangilinan J."/>
            <person name="Riley R."/>
            <person name="LaButti K."/>
            <person name="Andreopoulos B."/>
            <person name="Lipzen A."/>
            <person name="Chen C."/>
            <person name="Yan M."/>
            <person name="Daum C."/>
            <person name="Ng V."/>
            <person name="Clum A."/>
            <person name="Steindorff A."/>
            <person name="Ohm R.A."/>
            <person name="Martin F."/>
            <person name="Silar P."/>
            <person name="Natvig D.O."/>
            <person name="Lalanne C."/>
            <person name="Gautier V."/>
            <person name="Ament-Velasquez S.L."/>
            <person name="Kruys A."/>
            <person name="Hutchinson M.I."/>
            <person name="Powell A.J."/>
            <person name="Barry K."/>
            <person name="Miller A.N."/>
            <person name="Grigoriev I.V."/>
            <person name="Debuchy R."/>
            <person name="Gladieux P."/>
            <person name="Hiltunen Thoren M."/>
            <person name="Johannesson H."/>
        </authorList>
    </citation>
    <scope>NUCLEOTIDE SEQUENCE</scope>
    <source>
        <strain evidence="2">CBS 141.50</strain>
    </source>
</reference>
<name>A0AAN6ZJ52_9PEZI</name>
<feature type="region of interest" description="Disordered" evidence="1">
    <location>
        <begin position="424"/>
        <end position="465"/>
    </location>
</feature>
<dbReference type="Proteomes" id="UP001302676">
    <property type="component" value="Unassembled WGS sequence"/>
</dbReference>
<dbReference type="EMBL" id="MU853616">
    <property type="protein sequence ID" value="KAK4141155.1"/>
    <property type="molecule type" value="Genomic_DNA"/>
</dbReference>
<feature type="compositionally biased region" description="Polar residues" evidence="1">
    <location>
        <begin position="253"/>
        <end position="270"/>
    </location>
</feature>
<keyword evidence="3" id="KW-1185">Reference proteome</keyword>
<feature type="compositionally biased region" description="Basic and acidic residues" evidence="1">
    <location>
        <begin position="163"/>
        <end position="172"/>
    </location>
</feature>
<feature type="compositionally biased region" description="Low complexity" evidence="1">
    <location>
        <begin position="356"/>
        <end position="370"/>
    </location>
</feature>
<feature type="compositionally biased region" description="Polar residues" evidence="1">
    <location>
        <begin position="117"/>
        <end position="128"/>
    </location>
</feature>
<feature type="region of interest" description="Disordered" evidence="1">
    <location>
        <begin position="117"/>
        <end position="172"/>
    </location>
</feature>
<protein>
    <submittedName>
        <fullName evidence="2">Uncharacterized protein</fullName>
    </submittedName>
</protein>
<dbReference type="GeneID" id="87818308"/>
<feature type="region of interest" description="Disordered" evidence="1">
    <location>
        <begin position="241"/>
        <end position="405"/>
    </location>
</feature>
<feature type="compositionally biased region" description="Low complexity" evidence="1">
    <location>
        <begin position="149"/>
        <end position="160"/>
    </location>
</feature>
<comment type="caution">
    <text evidence="2">The sequence shown here is derived from an EMBL/GenBank/DDBJ whole genome shotgun (WGS) entry which is preliminary data.</text>
</comment>
<reference evidence="2" key="2">
    <citation type="submission" date="2023-05" db="EMBL/GenBank/DDBJ databases">
        <authorList>
            <consortium name="Lawrence Berkeley National Laboratory"/>
            <person name="Steindorff A."/>
            <person name="Hensen N."/>
            <person name="Bonometti L."/>
            <person name="Westerberg I."/>
            <person name="Brannstrom I.O."/>
            <person name="Guillou S."/>
            <person name="Cros-Aarteil S."/>
            <person name="Calhoun S."/>
            <person name="Haridas S."/>
            <person name="Kuo A."/>
            <person name="Mondo S."/>
            <person name="Pangilinan J."/>
            <person name="Riley R."/>
            <person name="Labutti K."/>
            <person name="Andreopoulos B."/>
            <person name="Lipzen A."/>
            <person name="Chen C."/>
            <person name="Yanf M."/>
            <person name="Daum C."/>
            <person name="Ng V."/>
            <person name="Clum A."/>
            <person name="Ohm R."/>
            <person name="Martin F."/>
            <person name="Silar P."/>
            <person name="Natvig D."/>
            <person name="Lalanne C."/>
            <person name="Gautier V."/>
            <person name="Ament-Velasquez S.L."/>
            <person name="Kruys A."/>
            <person name="Hutchinson M.I."/>
            <person name="Powell A.J."/>
            <person name="Barry K."/>
            <person name="Miller A.N."/>
            <person name="Grigoriev I.V."/>
            <person name="Debuchy R."/>
            <person name="Gladieux P."/>
            <person name="Thoren M.H."/>
            <person name="Johannesson H."/>
        </authorList>
    </citation>
    <scope>NUCLEOTIDE SEQUENCE</scope>
    <source>
        <strain evidence="2">CBS 141.50</strain>
    </source>
</reference>
<feature type="compositionally biased region" description="Polar residues" evidence="1">
    <location>
        <begin position="278"/>
        <end position="291"/>
    </location>
</feature>
<sequence>MPPGQLQDLIQVHIPQEEQAPQEQQNPGSNTAVPYSELPDAESEQILTPEILSSLEALRYVTDFPPRDESNIDPSLRSVEPLQYTQPLQPQGQALPQPLPSQLAPNHLATSQNTTQIKPVQAQQQTHGFQGDGIPQTSQALRGSIPISRAQVQQQRQRPQYGEAHRRKEGSELQRITWAAQDFALACRQTCEEVDILRSQRTEGHQQALDTQNRRVLRAYEVYHATLARLHLELGAVKGKPPNPALLRPPVQPVQSFQNPSVQQVQSFQNPPAPKVQPVQTPPATKGQTLQKPRVQPAQPAPATKAQPTQKPQVQKAQPAQDAPATKAQPTQKAQPQKAQSAQNALATKDQPIQKPQVQQAPPSQHPQSQETHAPQQDPAAGLPQEKQQDRRPRFGQFLTNVSDEDRQLLADLYEQTVQRIRDSMEKETQQVSQEQSDEPASMPWPEGTTMTTQEHFSFESQGSE</sequence>
<feature type="compositionally biased region" description="Polar residues" evidence="1">
    <location>
        <begin position="449"/>
        <end position="465"/>
    </location>
</feature>
<feature type="compositionally biased region" description="Low complexity" evidence="1">
    <location>
        <begin position="17"/>
        <end position="27"/>
    </location>
</feature>
<feature type="region of interest" description="Disordered" evidence="1">
    <location>
        <begin position="1"/>
        <end position="44"/>
    </location>
</feature>
<gene>
    <name evidence="2" type="ORF">C8A04DRAFT_31252</name>
</gene>
<accession>A0AAN6ZJ52</accession>
<dbReference type="AlphaFoldDB" id="A0AAN6ZJ52"/>
<evidence type="ECO:0000313" key="2">
    <source>
        <dbReference type="EMBL" id="KAK4141155.1"/>
    </source>
</evidence>
<dbReference type="RefSeq" id="XP_062634526.1">
    <property type="nucleotide sequence ID" value="XM_062781695.1"/>
</dbReference>
<feature type="compositionally biased region" description="Low complexity" evidence="1">
    <location>
        <begin position="296"/>
        <end position="343"/>
    </location>
</feature>
<proteinExistence type="predicted"/>
<evidence type="ECO:0000313" key="3">
    <source>
        <dbReference type="Proteomes" id="UP001302676"/>
    </source>
</evidence>
<organism evidence="2 3">
    <name type="scientific">Dichotomopilus funicola</name>
    <dbReference type="NCBI Taxonomy" id="1934379"/>
    <lineage>
        <taxon>Eukaryota</taxon>
        <taxon>Fungi</taxon>
        <taxon>Dikarya</taxon>
        <taxon>Ascomycota</taxon>
        <taxon>Pezizomycotina</taxon>
        <taxon>Sordariomycetes</taxon>
        <taxon>Sordariomycetidae</taxon>
        <taxon>Sordariales</taxon>
        <taxon>Chaetomiaceae</taxon>
        <taxon>Dichotomopilus</taxon>
    </lineage>
</organism>
<evidence type="ECO:0000256" key="1">
    <source>
        <dbReference type="SAM" id="MobiDB-lite"/>
    </source>
</evidence>